<accession>A0A9W8I6L1</accession>
<dbReference type="PROSITE" id="PS00134">
    <property type="entry name" value="TRYPSIN_HIS"/>
    <property type="match status" value="1"/>
</dbReference>
<dbReference type="Pfam" id="PF00089">
    <property type="entry name" value="Trypsin"/>
    <property type="match status" value="1"/>
</dbReference>
<feature type="chain" id="PRO_5040807794" description="Peptidase S1 domain-containing protein" evidence="4">
    <location>
        <begin position="23"/>
        <end position="282"/>
    </location>
</feature>
<dbReference type="Gene3D" id="2.40.10.10">
    <property type="entry name" value="Trypsin-like serine proteases"/>
    <property type="match status" value="1"/>
</dbReference>
<keyword evidence="1" id="KW-0645">Protease</keyword>
<dbReference type="InterPro" id="IPR001314">
    <property type="entry name" value="Peptidase_S1A"/>
</dbReference>
<dbReference type="SUPFAM" id="SSF50494">
    <property type="entry name" value="Trypsin-like serine proteases"/>
    <property type="match status" value="1"/>
</dbReference>
<dbReference type="PRINTS" id="PR00722">
    <property type="entry name" value="CHYMOTRYPSIN"/>
</dbReference>
<evidence type="ECO:0000256" key="2">
    <source>
        <dbReference type="ARBA" id="ARBA00022801"/>
    </source>
</evidence>
<evidence type="ECO:0000256" key="1">
    <source>
        <dbReference type="ARBA" id="ARBA00022670"/>
    </source>
</evidence>
<dbReference type="PROSITE" id="PS50240">
    <property type="entry name" value="TRYPSIN_DOM"/>
    <property type="match status" value="1"/>
</dbReference>
<dbReference type="InterPro" id="IPR009003">
    <property type="entry name" value="Peptidase_S1_PA"/>
</dbReference>
<keyword evidence="2" id="KW-0378">Hydrolase</keyword>
<reference evidence="6" key="1">
    <citation type="submission" date="2022-07" db="EMBL/GenBank/DDBJ databases">
        <title>Phylogenomic reconstructions and comparative analyses of Kickxellomycotina fungi.</title>
        <authorList>
            <person name="Reynolds N.K."/>
            <person name="Stajich J.E."/>
            <person name="Barry K."/>
            <person name="Grigoriev I.V."/>
            <person name="Crous P."/>
            <person name="Smith M.E."/>
        </authorList>
    </citation>
    <scope>NUCLEOTIDE SEQUENCE</scope>
    <source>
        <strain evidence="6">NRRL 1566</strain>
    </source>
</reference>
<feature type="signal peptide" evidence="4">
    <location>
        <begin position="1"/>
        <end position="22"/>
    </location>
</feature>
<dbReference type="GO" id="GO:0006508">
    <property type="term" value="P:proteolysis"/>
    <property type="evidence" value="ECO:0007669"/>
    <property type="project" value="UniProtKB-KW"/>
</dbReference>
<evidence type="ECO:0000313" key="7">
    <source>
        <dbReference type="Proteomes" id="UP001139887"/>
    </source>
</evidence>
<protein>
    <recommendedName>
        <fullName evidence="5">Peptidase S1 domain-containing protein</fullName>
    </recommendedName>
</protein>
<gene>
    <name evidence="6" type="ORF">IWW36_006013</name>
</gene>
<keyword evidence="4" id="KW-0732">Signal</keyword>
<feature type="domain" description="Peptidase S1" evidence="5">
    <location>
        <begin position="28"/>
        <end position="273"/>
    </location>
</feature>
<dbReference type="FunFam" id="2.40.10.10:FF:000068">
    <property type="entry name" value="transmembrane protease serine 2"/>
    <property type="match status" value="1"/>
</dbReference>
<organism evidence="6 7">
    <name type="scientific">Coemansia brasiliensis</name>
    <dbReference type="NCBI Taxonomy" id="2650707"/>
    <lineage>
        <taxon>Eukaryota</taxon>
        <taxon>Fungi</taxon>
        <taxon>Fungi incertae sedis</taxon>
        <taxon>Zoopagomycota</taxon>
        <taxon>Kickxellomycotina</taxon>
        <taxon>Kickxellomycetes</taxon>
        <taxon>Kickxellales</taxon>
        <taxon>Kickxellaceae</taxon>
        <taxon>Coemansia</taxon>
    </lineage>
</organism>
<dbReference type="InterPro" id="IPR018114">
    <property type="entry name" value="TRYPSIN_HIS"/>
</dbReference>
<dbReference type="AlphaFoldDB" id="A0A9W8I6L1"/>
<keyword evidence="7" id="KW-1185">Reference proteome</keyword>
<dbReference type="PANTHER" id="PTHR24264:SF81">
    <property type="entry name" value="SERINE PROTEASE 33"/>
    <property type="match status" value="1"/>
</dbReference>
<evidence type="ECO:0000259" key="5">
    <source>
        <dbReference type="PROSITE" id="PS50240"/>
    </source>
</evidence>
<proteinExistence type="predicted"/>
<feature type="non-terminal residue" evidence="6">
    <location>
        <position position="282"/>
    </location>
</feature>
<dbReference type="InterPro" id="IPR001254">
    <property type="entry name" value="Trypsin_dom"/>
</dbReference>
<dbReference type="SMART" id="SM00020">
    <property type="entry name" value="Tryp_SPc"/>
    <property type="match status" value="1"/>
</dbReference>
<comment type="caution">
    <text evidence="6">The sequence shown here is derived from an EMBL/GenBank/DDBJ whole genome shotgun (WGS) entry which is preliminary data.</text>
</comment>
<dbReference type="PANTHER" id="PTHR24264">
    <property type="entry name" value="TRYPSIN-RELATED"/>
    <property type="match status" value="1"/>
</dbReference>
<evidence type="ECO:0000256" key="3">
    <source>
        <dbReference type="ARBA" id="ARBA00023157"/>
    </source>
</evidence>
<dbReference type="GO" id="GO:0004252">
    <property type="term" value="F:serine-type endopeptidase activity"/>
    <property type="evidence" value="ECO:0007669"/>
    <property type="project" value="InterPro"/>
</dbReference>
<sequence length="282" mass="29426">MKGIKSVAALMLGISSIAYGEAGLVERIIGGTATEEHEYPFAVRLTISSGNEDLLCGGTLLKNDMVVTAAHCMVDTTYNNVYQPNQVAICYGSSSVMKQSCTTARNITVHPSYDPITLTNDIALVQISALTLTSNVNTIPIYAGDLPEGTKLTTMGWGKTQSNSSASLPSTLMSVEIEIGSKKTCQEALPSYRSSDGPEVCSVNALTPGKDSCQGDSGSPSIITSDGKPYLAALTSSGVDLANPGAADCATESGLAFYTHVYYFIDFIAKATGTPASTLTSD</sequence>
<dbReference type="EMBL" id="JANBUW010001895">
    <property type="protein sequence ID" value="KAJ2842152.1"/>
    <property type="molecule type" value="Genomic_DNA"/>
</dbReference>
<keyword evidence="3" id="KW-1015">Disulfide bond</keyword>
<name>A0A9W8I6L1_9FUNG</name>
<dbReference type="InterPro" id="IPR043504">
    <property type="entry name" value="Peptidase_S1_PA_chymotrypsin"/>
</dbReference>
<dbReference type="InterPro" id="IPR050127">
    <property type="entry name" value="Serine_Proteases_S1"/>
</dbReference>
<dbReference type="CDD" id="cd00190">
    <property type="entry name" value="Tryp_SPc"/>
    <property type="match status" value="1"/>
</dbReference>
<dbReference type="OrthoDB" id="6380398at2759"/>
<evidence type="ECO:0000256" key="4">
    <source>
        <dbReference type="SAM" id="SignalP"/>
    </source>
</evidence>
<dbReference type="Proteomes" id="UP001139887">
    <property type="component" value="Unassembled WGS sequence"/>
</dbReference>
<dbReference type="GO" id="GO:0005615">
    <property type="term" value="C:extracellular space"/>
    <property type="evidence" value="ECO:0007669"/>
    <property type="project" value="TreeGrafter"/>
</dbReference>
<evidence type="ECO:0000313" key="6">
    <source>
        <dbReference type="EMBL" id="KAJ2842152.1"/>
    </source>
</evidence>